<sequence>MNVEWMRMKLEAFSASAKRYDQSIDDGSYAGNEQLRQVLYRAEPTARKILERLDPGLADRLDLNTIAGAAVRYRQWIRHSES</sequence>
<dbReference type="RefSeq" id="WP_187095863.1">
    <property type="nucleotide sequence ID" value="NZ_CP059894.1"/>
</dbReference>
<gene>
    <name evidence="1" type="ORF">HZU40_22535</name>
</gene>
<dbReference type="KEGG" id="mflu:HZU40_22535"/>
<proteinExistence type="predicted"/>
<accession>A0A7G8P9H7</accession>
<dbReference type="AlphaFoldDB" id="A0A7G8P9H7"/>
<dbReference type="EMBL" id="CP059894">
    <property type="protein sequence ID" value="QNJ90993.1"/>
    <property type="molecule type" value="Genomic_DNA"/>
</dbReference>
<dbReference type="Proteomes" id="UP000515498">
    <property type="component" value="Chromosome"/>
</dbReference>
<protein>
    <submittedName>
        <fullName evidence="1">Uncharacterized protein</fullName>
    </submittedName>
</protein>
<name>A0A7G8P9H7_9MYCO</name>
<evidence type="ECO:0000313" key="1">
    <source>
        <dbReference type="EMBL" id="QNJ90993.1"/>
    </source>
</evidence>
<reference evidence="1 2" key="1">
    <citation type="submission" date="2020-07" db="EMBL/GenBank/DDBJ databases">
        <title>Draft genome sequence of four isobutane-metabolizing strains capable of cometabolically degrading diverse ether contaminants.</title>
        <authorList>
            <person name="Chen W."/>
            <person name="Faulkner N."/>
            <person name="Smith C."/>
            <person name="Hyman M."/>
        </authorList>
    </citation>
    <scope>NUCLEOTIDE SEQUENCE [LARGE SCALE GENOMIC DNA]</scope>
    <source>
        <strain evidence="1 2">2A</strain>
    </source>
</reference>
<organism evidence="1 2">
    <name type="scientific">Mycolicibacterium fluoranthenivorans</name>
    <dbReference type="NCBI Taxonomy" id="258505"/>
    <lineage>
        <taxon>Bacteria</taxon>
        <taxon>Bacillati</taxon>
        <taxon>Actinomycetota</taxon>
        <taxon>Actinomycetes</taxon>
        <taxon>Mycobacteriales</taxon>
        <taxon>Mycobacteriaceae</taxon>
        <taxon>Mycolicibacterium</taxon>
    </lineage>
</organism>
<evidence type="ECO:0000313" key="2">
    <source>
        <dbReference type="Proteomes" id="UP000515498"/>
    </source>
</evidence>